<dbReference type="InterPro" id="IPR050985">
    <property type="entry name" value="Alpha-glycosidase_related"/>
</dbReference>
<dbReference type="InterPro" id="IPR002252">
    <property type="entry name" value="Glyco_hydro_36"/>
</dbReference>
<evidence type="ECO:0000313" key="2">
    <source>
        <dbReference type="Proteomes" id="UP000718451"/>
    </source>
</evidence>
<dbReference type="Pfam" id="PF02065">
    <property type="entry name" value="Melibiase"/>
    <property type="match status" value="1"/>
</dbReference>
<organism evidence="1 2">
    <name type="scientific">Croceivirga thetidis</name>
    <dbReference type="NCBI Taxonomy" id="2721623"/>
    <lineage>
        <taxon>Bacteria</taxon>
        <taxon>Pseudomonadati</taxon>
        <taxon>Bacteroidota</taxon>
        <taxon>Flavobacteriia</taxon>
        <taxon>Flavobacteriales</taxon>
        <taxon>Flavobacteriaceae</taxon>
        <taxon>Croceivirga</taxon>
    </lineage>
</organism>
<dbReference type="InterPro" id="IPR013785">
    <property type="entry name" value="Aldolase_TIM"/>
</dbReference>
<dbReference type="RefSeq" id="WP_168553204.1">
    <property type="nucleotide sequence ID" value="NZ_JAAWWL010000002.1"/>
</dbReference>
<dbReference type="Proteomes" id="UP000718451">
    <property type="component" value="Unassembled WGS sequence"/>
</dbReference>
<dbReference type="Gene3D" id="3.20.20.70">
    <property type="entry name" value="Aldolase class I"/>
    <property type="match status" value="1"/>
</dbReference>
<protein>
    <submittedName>
        <fullName evidence="1">Alpha-galactosidase</fullName>
    </submittedName>
</protein>
<evidence type="ECO:0000313" key="1">
    <source>
        <dbReference type="EMBL" id="NKI33054.1"/>
    </source>
</evidence>
<dbReference type="CDD" id="cd14791">
    <property type="entry name" value="GH36"/>
    <property type="match status" value="1"/>
</dbReference>
<dbReference type="InterPro" id="IPR017853">
    <property type="entry name" value="GH"/>
</dbReference>
<dbReference type="SUPFAM" id="SSF51445">
    <property type="entry name" value="(Trans)glycosidases"/>
    <property type="match status" value="1"/>
</dbReference>
<name>A0ABX1GSW7_9FLAO</name>
<gene>
    <name evidence="1" type="ORF">HCU67_13940</name>
</gene>
<keyword evidence="2" id="KW-1185">Reference proteome</keyword>
<accession>A0ABX1GSW7</accession>
<comment type="caution">
    <text evidence="1">The sequence shown here is derived from an EMBL/GenBank/DDBJ whole genome shotgun (WGS) entry which is preliminary data.</text>
</comment>
<dbReference type="PANTHER" id="PTHR43053">
    <property type="entry name" value="GLYCOSIDASE FAMILY 31"/>
    <property type="match status" value="1"/>
</dbReference>
<sequence length="583" mass="67360">MVLSGINQEIAVIENDNQVVCYLTPLHDKDDLAIHRLSLKNSQEFIPKPITLGWKFPAKNVQGVWKPTADFSKRIEADWELQNHESRISIDAPVISLFGSADENRLCFSCSNAVNRIELSAKYREEDDHFYCKIILFTECRYPLKEFTVDIRIDYRDIHFAQSLREVSTWWESYDSLKPAYVPDIAKKPLYSTWYQFHQDLDENQLISECSIAKKMGFEAIIIDDGWQTKDNNRGYDFTGDWQPERFPNFKELVKSIQDIGMKVGIWYSVPFCGVKSKAYQKFKGKFLTENHRWAPVFDPRYPEVRQYLVETYVEAVKNYGLDGLKLDFIDDFKSYPETSFEWDGKDILSINGAVDRLLSEVSSELKKINPEIFIEFRQKYTGPAIRKYGNMLRAFDCPGDYIMNRVRIADIKMLAGNTAVHSDMVTWHKDESVEIAALHYMNTLFGVPQVSVMLDEIPESHVRMIGFFTKYWEENKNILLSQNFYPKAPSENYPALYAEQGGKKIIGLYSDHIISISGEERSIDIINSRLKEHVVILSEVTKEFTGVAYNCCGELVEEFNSTLKKGCNLLALPKSGILQIKM</sequence>
<reference evidence="1 2" key="1">
    <citation type="submission" date="2020-04" db="EMBL/GenBank/DDBJ databases">
        <authorList>
            <person name="Yoon J."/>
        </authorList>
    </citation>
    <scope>NUCLEOTIDE SEQUENCE [LARGE SCALE GENOMIC DNA]</scope>
    <source>
        <strain evidence="1 2">DJ-13</strain>
    </source>
</reference>
<dbReference type="EMBL" id="JAAWWL010000002">
    <property type="protein sequence ID" value="NKI33054.1"/>
    <property type="molecule type" value="Genomic_DNA"/>
</dbReference>
<proteinExistence type="predicted"/>